<evidence type="ECO:0000256" key="12">
    <source>
        <dbReference type="ARBA" id="ARBA00030350"/>
    </source>
</evidence>
<evidence type="ECO:0000256" key="5">
    <source>
        <dbReference type="ARBA" id="ARBA00022679"/>
    </source>
</evidence>
<dbReference type="PANTHER" id="PTHR31933:SF9">
    <property type="entry name" value="O-FUCOSYLTRANSFERASE 2"/>
    <property type="match status" value="1"/>
</dbReference>
<evidence type="ECO:0000256" key="4">
    <source>
        <dbReference type="ARBA" id="ARBA00022676"/>
    </source>
</evidence>
<evidence type="ECO:0000256" key="13">
    <source>
        <dbReference type="SAM" id="MobiDB-lite"/>
    </source>
</evidence>
<dbReference type="Pfam" id="PF10250">
    <property type="entry name" value="O-FucT"/>
    <property type="match status" value="1"/>
</dbReference>
<sequence>MPFSNSPEITTAGNTSGDDDDDDRGNSLGFRIPSANSISSMRMSISSPIYSLSPTPSQSSVLSLSPASSTLSIGYLSGTAFDPKKKKKSKRNAWYRKKMTIGLAVLLDELQQLGRGKKPQKTIYARLLAKAAHALAETNIVSSISEGKSGYIMVTANGGINQQRVAVCNAVAIARLLNATLVLPKFMYSSVWKDASQFGDIYQEEHFINYLKPDIPIVKDLPKELQSLDLEAIGSLRLRCRCNFHALRFAPKIQEAGALLIQRMRQNNKGLGRLDQYLVGPFAQSRMKAKKVRAAKTSRYLALHLRFEIDMVAHSLCEFGGGEEEIHELEAYREVHFPALVELKKTKSMYLFPSPTQLRSEGLCPLMPEETVLMLAGLGFNRRTHIYLAGAHIYGGNSRLAALTTLFPNLVTKENLLSAAEMQPFANFSSQLAALDFIVCTAADLFAMTDSGSQFSSLVAGYRIYYGGGKMPTIRPNKRRLADIFVKNNTIEWKVFEARVRKAVRQNKRVFSRPVGRSVYRYPRCRDCMCHADKA</sequence>
<keyword evidence="10" id="KW-0294">Fucose metabolism</keyword>
<dbReference type="InterPro" id="IPR024709">
    <property type="entry name" value="FucosylTrfase_pln"/>
</dbReference>
<keyword evidence="11" id="KW-0119">Carbohydrate metabolism</keyword>
<keyword evidence="6" id="KW-0812">Transmembrane</keyword>
<dbReference type="PANTHER" id="PTHR31933">
    <property type="entry name" value="O-FUCOSYLTRANSFERASE 2-RELATED"/>
    <property type="match status" value="1"/>
</dbReference>
<evidence type="ECO:0000313" key="15">
    <source>
        <dbReference type="Proteomes" id="UP001318860"/>
    </source>
</evidence>
<feature type="compositionally biased region" description="Polar residues" evidence="13">
    <location>
        <begin position="1"/>
        <end position="16"/>
    </location>
</feature>
<evidence type="ECO:0000256" key="1">
    <source>
        <dbReference type="ARBA" id="ARBA00004167"/>
    </source>
</evidence>
<protein>
    <recommendedName>
        <fullName evidence="12">O-fucosyltransferase family protein</fullName>
    </recommendedName>
</protein>
<accession>A0ABR0UMM2</accession>
<evidence type="ECO:0000256" key="3">
    <source>
        <dbReference type="ARBA" id="ARBA00007737"/>
    </source>
</evidence>
<evidence type="ECO:0000256" key="11">
    <source>
        <dbReference type="ARBA" id="ARBA00023277"/>
    </source>
</evidence>
<evidence type="ECO:0000256" key="2">
    <source>
        <dbReference type="ARBA" id="ARBA00004881"/>
    </source>
</evidence>
<keyword evidence="9" id="KW-0325">Glycoprotein</keyword>
<evidence type="ECO:0000256" key="6">
    <source>
        <dbReference type="ARBA" id="ARBA00022692"/>
    </source>
</evidence>
<evidence type="ECO:0000256" key="10">
    <source>
        <dbReference type="ARBA" id="ARBA00023253"/>
    </source>
</evidence>
<feature type="region of interest" description="Disordered" evidence="13">
    <location>
        <begin position="1"/>
        <end position="31"/>
    </location>
</feature>
<evidence type="ECO:0000313" key="14">
    <source>
        <dbReference type="EMBL" id="KAK6123919.1"/>
    </source>
</evidence>
<organism evidence="14 15">
    <name type="scientific">Rehmannia glutinosa</name>
    <name type="common">Chinese foxglove</name>
    <dbReference type="NCBI Taxonomy" id="99300"/>
    <lineage>
        <taxon>Eukaryota</taxon>
        <taxon>Viridiplantae</taxon>
        <taxon>Streptophyta</taxon>
        <taxon>Embryophyta</taxon>
        <taxon>Tracheophyta</taxon>
        <taxon>Spermatophyta</taxon>
        <taxon>Magnoliopsida</taxon>
        <taxon>eudicotyledons</taxon>
        <taxon>Gunneridae</taxon>
        <taxon>Pentapetalae</taxon>
        <taxon>asterids</taxon>
        <taxon>lamiids</taxon>
        <taxon>Lamiales</taxon>
        <taxon>Orobanchaceae</taxon>
        <taxon>Rehmannieae</taxon>
        <taxon>Rehmannia</taxon>
    </lineage>
</organism>
<keyword evidence="7" id="KW-1133">Transmembrane helix</keyword>
<keyword evidence="8" id="KW-0472">Membrane</keyword>
<comment type="similarity">
    <text evidence="3">Belongs to the glycosyltransferase GT106 family.</text>
</comment>
<dbReference type="CDD" id="cd11299">
    <property type="entry name" value="O-FucT_plant"/>
    <property type="match status" value="1"/>
</dbReference>
<reference evidence="14 15" key="1">
    <citation type="journal article" date="2021" name="Comput. Struct. Biotechnol. J.">
        <title>De novo genome assembly of the potent medicinal plant Rehmannia glutinosa using nanopore technology.</title>
        <authorList>
            <person name="Ma L."/>
            <person name="Dong C."/>
            <person name="Song C."/>
            <person name="Wang X."/>
            <person name="Zheng X."/>
            <person name="Niu Y."/>
            <person name="Chen S."/>
            <person name="Feng W."/>
        </authorList>
    </citation>
    <scope>NUCLEOTIDE SEQUENCE [LARGE SCALE GENOMIC DNA]</scope>
    <source>
        <strain evidence="14">DH-2019</strain>
    </source>
</reference>
<proteinExistence type="inferred from homology"/>
<dbReference type="InterPro" id="IPR019378">
    <property type="entry name" value="GDP-Fuc_O-FucTrfase"/>
</dbReference>
<dbReference type="EMBL" id="JABTTQ020002435">
    <property type="protein sequence ID" value="KAK6123919.1"/>
    <property type="molecule type" value="Genomic_DNA"/>
</dbReference>
<evidence type="ECO:0000256" key="8">
    <source>
        <dbReference type="ARBA" id="ARBA00023136"/>
    </source>
</evidence>
<keyword evidence="15" id="KW-1185">Reference proteome</keyword>
<evidence type="ECO:0000256" key="7">
    <source>
        <dbReference type="ARBA" id="ARBA00022989"/>
    </source>
</evidence>
<comment type="pathway">
    <text evidence="2">Glycan metabolism.</text>
</comment>
<dbReference type="Proteomes" id="UP001318860">
    <property type="component" value="Unassembled WGS sequence"/>
</dbReference>
<keyword evidence="4" id="KW-0328">Glycosyltransferase</keyword>
<evidence type="ECO:0000256" key="9">
    <source>
        <dbReference type="ARBA" id="ARBA00023180"/>
    </source>
</evidence>
<comment type="caution">
    <text evidence="14">The sequence shown here is derived from an EMBL/GenBank/DDBJ whole genome shotgun (WGS) entry which is preliminary data.</text>
</comment>
<keyword evidence="5" id="KW-0808">Transferase</keyword>
<comment type="subcellular location">
    <subcellularLocation>
        <location evidence="1">Membrane</location>
        <topology evidence="1">Single-pass membrane protein</topology>
    </subcellularLocation>
</comment>
<gene>
    <name evidence="14" type="ORF">DH2020_042338</name>
</gene>
<dbReference type="InterPro" id="IPR052272">
    <property type="entry name" value="GT106_glycosyltransferase"/>
</dbReference>
<name>A0ABR0UMM2_REHGL</name>